<dbReference type="HOGENOM" id="CLU_2658548_0_0_1"/>
<keyword evidence="3" id="KW-1185">Reference proteome</keyword>
<name>A0A0D9ZLD4_9ORYZ</name>
<organism evidence="2">
    <name type="scientific">Oryza glumipatula</name>
    <dbReference type="NCBI Taxonomy" id="40148"/>
    <lineage>
        <taxon>Eukaryota</taxon>
        <taxon>Viridiplantae</taxon>
        <taxon>Streptophyta</taxon>
        <taxon>Embryophyta</taxon>
        <taxon>Tracheophyta</taxon>
        <taxon>Spermatophyta</taxon>
        <taxon>Magnoliopsida</taxon>
        <taxon>Liliopsida</taxon>
        <taxon>Poales</taxon>
        <taxon>Poaceae</taxon>
        <taxon>BOP clade</taxon>
        <taxon>Oryzoideae</taxon>
        <taxon>Oryzeae</taxon>
        <taxon>Oryzinae</taxon>
        <taxon>Oryza</taxon>
    </lineage>
</organism>
<dbReference type="EnsemblPlants" id="OGLUM04G13870.6">
    <property type="protein sequence ID" value="OGLUM04G13870.6"/>
    <property type="gene ID" value="OGLUM04G13870"/>
</dbReference>
<reference evidence="2" key="2">
    <citation type="submission" date="2018-05" db="EMBL/GenBank/DDBJ databases">
        <title>OgluRS3 (Oryza glumaepatula Reference Sequence Version 3).</title>
        <authorList>
            <person name="Zhang J."/>
            <person name="Kudrna D."/>
            <person name="Lee S."/>
            <person name="Talag J."/>
            <person name="Welchert J."/>
            <person name="Wing R.A."/>
        </authorList>
    </citation>
    <scope>NUCLEOTIDE SEQUENCE [LARGE SCALE GENOMIC DNA]</scope>
</reference>
<proteinExistence type="predicted"/>
<evidence type="ECO:0000313" key="2">
    <source>
        <dbReference type="EnsemblPlants" id="OGLUM04G13870.6"/>
    </source>
</evidence>
<dbReference type="Gramene" id="OGLUM04G13870.6">
    <property type="protein sequence ID" value="OGLUM04G13870.6"/>
    <property type="gene ID" value="OGLUM04G13870"/>
</dbReference>
<evidence type="ECO:0000256" key="1">
    <source>
        <dbReference type="SAM" id="MobiDB-lite"/>
    </source>
</evidence>
<evidence type="ECO:0000313" key="3">
    <source>
        <dbReference type="Proteomes" id="UP000026961"/>
    </source>
</evidence>
<feature type="region of interest" description="Disordered" evidence="1">
    <location>
        <begin position="1"/>
        <end position="39"/>
    </location>
</feature>
<protein>
    <submittedName>
        <fullName evidence="2">Peptidylprolyl isomerase</fullName>
    </submittedName>
</protein>
<sequence>MHDKLSLKTTVEHLSLPHPDKSKAPWHRRTAQTKSPDRSSVISVLCASDLIPHQKKALQSCRPAAGQIWENPRRPI</sequence>
<dbReference type="Proteomes" id="UP000026961">
    <property type="component" value="Chromosome 4"/>
</dbReference>
<dbReference type="AlphaFoldDB" id="A0A0D9ZLD4"/>
<dbReference type="EnsemblPlants" id="OGLUM04G13870.7">
    <property type="protein sequence ID" value="OGLUM04G13870.7"/>
    <property type="gene ID" value="OGLUM04G13870"/>
</dbReference>
<dbReference type="Gramene" id="OGLUM04G13870.7">
    <property type="protein sequence ID" value="OGLUM04G13870.7"/>
    <property type="gene ID" value="OGLUM04G13870"/>
</dbReference>
<accession>A0A0D9ZLD4</accession>
<reference evidence="2" key="1">
    <citation type="submission" date="2015-04" db="UniProtKB">
        <authorList>
            <consortium name="EnsemblPlants"/>
        </authorList>
    </citation>
    <scope>IDENTIFICATION</scope>
</reference>